<evidence type="ECO:0000313" key="2">
    <source>
        <dbReference type="Proteomes" id="UP001596220"/>
    </source>
</evidence>
<protein>
    <submittedName>
        <fullName evidence="1">Uncharacterized protein</fullName>
    </submittedName>
</protein>
<name>A0ABW1NXX0_9PSEU</name>
<accession>A0ABW1NXX0</accession>
<dbReference type="EMBL" id="JBHSQO010000002">
    <property type="protein sequence ID" value="MFC6088219.1"/>
    <property type="molecule type" value="Genomic_DNA"/>
</dbReference>
<comment type="caution">
    <text evidence="1">The sequence shown here is derived from an EMBL/GenBank/DDBJ whole genome shotgun (WGS) entry which is preliminary data.</text>
</comment>
<evidence type="ECO:0000313" key="1">
    <source>
        <dbReference type="EMBL" id="MFC6088219.1"/>
    </source>
</evidence>
<dbReference type="Proteomes" id="UP001596220">
    <property type="component" value="Unassembled WGS sequence"/>
</dbReference>
<keyword evidence="2" id="KW-1185">Reference proteome</keyword>
<reference evidence="2" key="1">
    <citation type="journal article" date="2019" name="Int. J. Syst. Evol. Microbiol.">
        <title>The Global Catalogue of Microorganisms (GCM) 10K type strain sequencing project: providing services to taxonomists for standard genome sequencing and annotation.</title>
        <authorList>
            <consortium name="The Broad Institute Genomics Platform"/>
            <consortium name="The Broad Institute Genome Sequencing Center for Infectious Disease"/>
            <person name="Wu L."/>
            <person name="Ma J."/>
        </authorList>
    </citation>
    <scope>NUCLEOTIDE SEQUENCE [LARGE SCALE GENOMIC DNA]</scope>
    <source>
        <strain evidence="2">CGMCC 4.7246</strain>
    </source>
</reference>
<gene>
    <name evidence="1" type="ORF">ACFP3R_02960</name>
</gene>
<proteinExistence type="predicted"/>
<organism evidence="1 2">
    <name type="scientific">Saccharothrix lopnurensis</name>
    <dbReference type="NCBI Taxonomy" id="1670621"/>
    <lineage>
        <taxon>Bacteria</taxon>
        <taxon>Bacillati</taxon>
        <taxon>Actinomycetota</taxon>
        <taxon>Actinomycetes</taxon>
        <taxon>Pseudonocardiales</taxon>
        <taxon>Pseudonocardiaceae</taxon>
        <taxon>Saccharothrix</taxon>
    </lineage>
</organism>
<dbReference type="RefSeq" id="WP_380632438.1">
    <property type="nucleotide sequence ID" value="NZ_JBHSQO010000002.1"/>
</dbReference>
<sequence>MSTPTQSPIRTPDDIPHQPLCDLVERWSSARLRAVLATHAEGNTPTTDDLFAELAYGTRIAQEAVSGRWCAVADLLRTRNAPPWPEIGAAMAMTCLEAKIGFHEWVDRQMRLRTTTGTLGLTEAEATALHLLAEKVSW</sequence>